<feature type="transmembrane region" description="Helical" evidence="1">
    <location>
        <begin position="12"/>
        <end position="33"/>
    </location>
</feature>
<name>A0A396JEL0_MEDTR</name>
<gene>
    <name evidence="2" type="ORF">MtrunA17_Chr2g0314951</name>
</gene>
<comment type="caution">
    <text evidence="2">The sequence shown here is derived from an EMBL/GenBank/DDBJ whole genome shotgun (WGS) entry which is preliminary data.</text>
</comment>
<evidence type="ECO:0000256" key="1">
    <source>
        <dbReference type="SAM" id="Phobius"/>
    </source>
</evidence>
<evidence type="ECO:0000313" key="3">
    <source>
        <dbReference type="Proteomes" id="UP000265566"/>
    </source>
</evidence>
<reference evidence="3" key="1">
    <citation type="journal article" date="2018" name="Nat. Plants">
        <title>Whole-genome landscape of Medicago truncatula symbiotic genes.</title>
        <authorList>
            <person name="Pecrix Y."/>
            <person name="Staton S.E."/>
            <person name="Sallet E."/>
            <person name="Lelandais-Briere C."/>
            <person name="Moreau S."/>
            <person name="Carrere S."/>
            <person name="Blein T."/>
            <person name="Jardinaud M.F."/>
            <person name="Latrasse D."/>
            <person name="Zouine M."/>
            <person name="Zahm M."/>
            <person name="Kreplak J."/>
            <person name="Mayjonade B."/>
            <person name="Satge C."/>
            <person name="Perez M."/>
            <person name="Cauet S."/>
            <person name="Marande W."/>
            <person name="Chantry-Darmon C."/>
            <person name="Lopez-Roques C."/>
            <person name="Bouchez O."/>
            <person name="Berard A."/>
            <person name="Debelle F."/>
            <person name="Munos S."/>
            <person name="Bendahmane A."/>
            <person name="Berges H."/>
            <person name="Niebel A."/>
            <person name="Buitink J."/>
            <person name="Frugier F."/>
            <person name="Benhamed M."/>
            <person name="Crespi M."/>
            <person name="Gouzy J."/>
            <person name="Gamas P."/>
        </authorList>
    </citation>
    <scope>NUCLEOTIDE SEQUENCE [LARGE SCALE GENOMIC DNA]</scope>
    <source>
        <strain evidence="3">cv. Jemalong A17</strain>
    </source>
</reference>
<sequence length="43" mass="4964">MVYDEASCTNQFVSALVSQFGTLILPLVVYMMIYERYLLNLVD</sequence>
<keyword evidence="1" id="KW-0472">Membrane</keyword>
<dbReference type="Proteomes" id="UP000265566">
    <property type="component" value="Chromosome 2"/>
</dbReference>
<dbReference type="Gramene" id="rna10994">
    <property type="protein sequence ID" value="RHN74865.1"/>
    <property type="gene ID" value="gene10994"/>
</dbReference>
<proteinExistence type="predicted"/>
<dbReference type="AlphaFoldDB" id="A0A396JEL0"/>
<evidence type="ECO:0000313" key="2">
    <source>
        <dbReference type="EMBL" id="RHN74865.1"/>
    </source>
</evidence>
<keyword evidence="1" id="KW-1133">Transmembrane helix</keyword>
<dbReference type="EMBL" id="PSQE01000002">
    <property type="protein sequence ID" value="RHN74865.1"/>
    <property type="molecule type" value="Genomic_DNA"/>
</dbReference>
<accession>A0A396JEL0</accession>
<organism evidence="2 3">
    <name type="scientific">Medicago truncatula</name>
    <name type="common">Barrel medic</name>
    <name type="synonym">Medicago tribuloides</name>
    <dbReference type="NCBI Taxonomy" id="3880"/>
    <lineage>
        <taxon>Eukaryota</taxon>
        <taxon>Viridiplantae</taxon>
        <taxon>Streptophyta</taxon>
        <taxon>Embryophyta</taxon>
        <taxon>Tracheophyta</taxon>
        <taxon>Spermatophyta</taxon>
        <taxon>Magnoliopsida</taxon>
        <taxon>eudicotyledons</taxon>
        <taxon>Gunneridae</taxon>
        <taxon>Pentapetalae</taxon>
        <taxon>rosids</taxon>
        <taxon>fabids</taxon>
        <taxon>Fabales</taxon>
        <taxon>Fabaceae</taxon>
        <taxon>Papilionoideae</taxon>
        <taxon>50 kb inversion clade</taxon>
        <taxon>NPAAA clade</taxon>
        <taxon>Hologalegina</taxon>
        <taxon>IRL clade</taxon>
        <taxon>Trifolieae</taxon>
        <taxon>Medicago</taxon>
    </lineage>
</organism>
<evidence type="ECO:0008006" key="4">
    <source>
        <dbReference type="Google" id="ProtNLM"/>
    </source>
</evidence>
<protein>
    <recommendedName>
        <fullName evidence="4">Transmembrane protein</fullName>
    </recommendedName>
</protein>
<keyword evidence="1" id="KW-0812">Transmembrane</keyword>